<evidence type="ECO:0000313" key="6">
    <source>
        <dbReference type="EMBL" id="AJP72788.1"/>
    </source>
</evidence>
<dbReference type="InterPro" id="IPR014757">
    <property type="entry name" value="Tscrpt_reg_IclR_C"/>
</dbReference>
<dbReference type="PANTHER" id="PTHR30136:SF23">
    <property type="entry name" value="DNA-BINDING TRANSCRIPTIONAL ACTIVATOR MHPR"/>
    <property type="match status" value="1"/>
</dbReference>
<accession>A0A7U4J9P0</accession>
<organism evidence="6 7">
    <name type="scientific">Sphingomonas hengshuiensis</name>
    <dbReference type="NCBI Taxonomy" id="1609977"/>
    <lineage>
        <taxon>Bacteria</taxon>
        <taxon>Pseudomonadati</taxon>
        <taxon>Pseudomonadota</taxon>
        <taxon>Alphaproteobacteria</taxon>
        <taxon>Sphingomonadales</taxon>
        <taxon>Sphingomonadaceae</taxon>
        <taxon>Sphingomonas</taxon>
    </lineage>
</organism>
<dbReference type="GO" id="GO:0045892">
    <property type="term" value="P:negative regulation of DNA-templated transcription"/>
    <property type="evidence" value="ECO:0007669"/>
    <property type="project" value="TreeGrafter"/>
</dbReference>
<evidence type="ECO:0000256" key="3">
    <source>
        <dbReference type="ARBA" id="ARBA00023163"/>
    </source>
</evidence>
<proteinExistence type="predicted"/>
<keyword evidence="7" id="KW-1185">Reference proteome</keyword>
<evidence type="ECO:0000313" key="7">
    <source>
        <dbReference type="Proteomes" id="UP000032300"/>
    </source>
</evidence>
<protein>
    <submittedName>
        <fullName evidence="6">IclR family transcriptional regulator</fullName>
    </submittedName>
</protein>
<dbReference type="InterPro" id="IPR036388">
    <property type="entry name" value="WH-like_DNA-bd_sf"/>
</dbReference>
<dbReference type="SMART" id="SM00346">
    <property type="entry name" value="HTH_ICLR"/>
    <property type="match status" value="1"/>
</dbReference>
<evidence type="ECO:0000256" key="2">
    <source>
        <dbReference type="ARBA" id="ARBA00023125"/>
    </source>
</evidence>
<name>A0A7U4J9P0_9SPHN</name>
<dbReference type="PROSITE" id="PS51078">
    <property type="entry name" value="ICLR_ED"/>
    <property type="match status" value="1"/>
</dbReference>
<dbReference type="AlphaFoldDB" id="A0A7U4J9P0"/>
<dbReference type="EMBL" id="CP010836">
    <property type="protein sequence ID" value="AJP72788.1"/>
    <property type="molecule type" value="Genomic_DNA"/>
</dbReference>
<dbReference type="Pfam" id="PF09339">
    <property type="entry name" value="HTH_IclR"/>
    <property type="match status" value="1"/>
</dbReference>
<dbReference type="InterPro" id="IPR029016">
    <property type="entry name" value="GAF-like_dom_sf"/>
</dbReference>
<keyword evidence="2" id="KW-0238">DNA-binding</keyword>
<evidence type="ECO:0000256" key="1">
    <source>
        <dbReference type="ARBA" id="ARBA00023015"/>
    </source>
</evidence>
<keyword evidence="1" id="KW-0805">Transcription regulation</keyword>
<dbReference type="OrthoDB" id="7182119at2"/>
<dbReference type="InterPro" id="IPR050707">
    <property type="entry name" value="HTH_MetabolicPath_Reg"/>
</dbReference>
<dbReference type="GO" id="GO:0003700">
    <property type="term" value="F:DNA-binding transcription factor activity"/>
    <property type="evidence" value="ECO:0007669"/>
    <property type="project" value="TreeGrafter"/>
</dbReference>
<feature type="domain" description="HTH iclR-type" evidence="4">
    <location>
        <begin position="7"/>
        <end position="68"/>
    </location>
</feature>
<reference evidence="6 7" key="1">
    <citation type="journal article" date="2015" name="Int. J. Syst. Evol. Microbiol.">
        <title>Sphingomonas hengshuiensis sp. nov., isolated from lake wetland.</title>
        <authorList>
            <person name="Wei S."/>
            <person name="Wang T."/>
            <person name="Liu H."/>
            <person name="Zhang C."/>
            <person name="Guo J."/>
            <person name="Wang Q."/>
            <person name="Liang K."/>
            <person name="Zhang Z."/>
        </authorList>
    </citation>
    <scope>NUCLEOTIDE SEQUENCE [LARGE SCALE GENOMIC DNA]</scope>
    <source>
        <strain evidence="6 7">WHSC-8</strain>
    </source>
</reference>
<dbReference type="InterPro" id="IPR005471">
    <property type="entry name" value="Tscrpt_reg_IclR_N"/>
</dbReference>
<keyword evidence="3" id="KW-0804">Transcription</keyword>
<dbReference type="SUPFAM" id="SSF46785">
    <property type="entry name" value="Winged helix' DNA-binding domain"/>
    <property type="match status" value="1"/>
</dbReference>
<dbReference type="GO" id="GO:0003677">
    <property type="term" value="F:DNA binding"/>
    <property type="evidence" value="ECO:0007669"/>
    <property type="project" value="UniProtKB-KW"/>
</dbReference>
<dbReference type="Proteomes" id="UP000032300">
    <property type="component" value="Chromosome"/>
</dbReference>
<sequence>MEKGVPIRSLSRGIAVLQAINRGQSLSMMEIARTSEVPYPTACRIVQTLLHEGLIEREPSRKRYRPTALTQTLAHGFQGHAHLVKTARAHLVDLTRSMGWPVSISTHVGNSMVIRDSTHALTALTFSNYYPGYALPVLECASGLVYLSHMPGEERASILHTLKLMDRDRSRHIIHLLEHEGLAEQIRSQGYATRGNNQFTHNPGKTSSIAVPLFDEGRVAGALTLAFFAAATKMDNAVQQFVEPLRAAARAISDDLARLDKAA</sequence>
<dbReference type="PANTHER" id="PTHR30136">
    <property type="entry name" value="HELIX-TURN-HELIX TRANSCRIPTIONAL REGULATOR, ICLR FAMILY"/>
    <property type="match status" value="1"/>
</dbReference>
<evidence type="ECO:0000259" key="4">
    <source>
        <dbReference type="PROSITE" id="PS51077"/>
    </source>
</evidence>
<dbReference type="Gene3D" id="1.10.10.10">
    <property type="entry name" value="Winged helix-like DNA-binding domain superfamily/Winged helix DNA-binding domain"/>
    <property type="match status" value="1"/>
</dbReference>
<dbReference type="KEGG" id="sphi:TS85_14905"/>
<dbReference type="Gene3D" id="3.30.450.40">
    <property type="match status" value="1"/>
</dbReference>
<reference evidence="6 7" key="2">
    <citation type="submission" date="2015-02" db="EMBL/GenBank/DDBJ databases">
        <title>The complete genome of Sphingomonas hengshuiensis sp. WHSC-8 isolated from soil of Hengshui Lake.</title>
        <authorList>
            <person name="Wei S."/>
            <person name="Guo J."/>
            <person name="Su C."/>
            <person name="Wu R."/>
            <person name="Zhang Z."/>
            <person name="Liang K."/>
            <person name="Li H."/>
            <person name="Wang T."/>
            <person name="Liu H."/>
            <person name="Zhang C."/>
            <person name="Li Z."/>
            <person name="Wang Q."/>
            <person name="Meng J."/>
        </authorList>
    </citation>
    <scope>NUCLEOTIDE SEQUENCE [LARGE SCALE GENOMIC DNA]</scope>
    <source>
        <strain evidence="6 7">WHSC-8</strain>
    </source>
</reference>
<gene>
    <name evidence="6" type="ORF">TS85_14905</name>
</gene>
<dbReference type="Pfam" id="PF01614">
    <property type="entry name" value="IclR_C"/>
    <property type="match status" value="1"/>
</dbReference>
<dbReference type="PROSITE" id="PS51077">
    <property type="entry name" value="HTH_ICLR"/>
    <property type="match status" value="1"/>
</dbReference>
<evidence type="ECO:0000259" key="5">
    <source>
        <dbReference type="PROSITE" id="PS51078"/>
    </source>
</evidence>
<dbReference type="SUPFAM" id="SSF55781">
    <property type="entry name" value="GAF domain-like"/>
    <property type="match status" value="1"/>
</dbReference>
<dbReference type="InterPro" id="IPR036390">
    <property type="entry name" value="WH_DNA-bd_sf"/>
</dbReference>
<feature type="domain" description="IclR-ED" evidence="5">
    <location>
        <begin position="69"/>
        <end position="258"/>
    </location>
</feature>